<reference evidence="2 3" key="1">
    <citation type="submission" date="2014-04" db="EMBL/GenBank/DDBJ databases">
        <authorList>
            <consortium name="DOE Joint Genome Institute"/>
            <person name="Kuo A."/>
            <person name="Tarkka M."/>
            <person name="Buscot F."/>
            <person name="Kohler A."/>
            <person name="Nagy L.G."/>
            <person name="Floudas D."/>
            <person name="Copeland A."/>
            <person name="Barry K.W."/>
            <person name="Cichocki N."/>
            <person name="Veneault-Fourrey C."/>
            <person name="LaButti K."/>
            <person name="Lindquist E.A."/>
            <person name="Lipzen A."/>
            <person name="Lundell T."/>
            <person name="Morin E."/>
            <person name="Murat C."/>
            <person name="Sun H."/>
            <person name="Tunlid A."/>
            <person name="Henrissat B."/>
            <person name="Grigoriev I.V."/>
            <person name="Hibbett D.S."/>
            <person name="Martin F."/>
            <person name="Nordberg H.P."/>
            <person name="Cantor M.N."/>
            <person name="Hua S.X."/>
        </authorList>
    </citation>
    <scope>NUCLEOTIDE SEQUENCE [LARGE SCALE GENOMIC DNA]</scope>
    <source>
        <strain evidence="2 3">F 1598</strain>
    </source>
</reference>
<feature type="domain" description="G" evidence="1">
    <location>
        <begin position="12"/>
        <end position="100"/>
    </location>
</feature>
<evidence type="ECO:0000313" key="3">
    <source>
        <dbReference type="Proteomes" id="UP000054166"/>
    </source>
</evidence>
<dbReference type="GO" id="GO:0005525">
    <property type="term" value="F:GTP binding"/>
    <property type="evidence" value="ECO:0007669"/>
    <property type="project" value="InterPro"/>
</dbReference>
<evidence type="ECO:0000259" key="1">
    <source>
        <dbReference type="Pfam" id="PF01926"/>
    </source>
</evidence>
<name>A0A0C3F982_PILCF</name>
<evidence type="ECO:0000313" key="2">
    <source>
        <dbReference type="EMBL" id="KIM76261.1"/>
    </source>
</evidence>
<dbReference type="AlphaFoldDB" id="A0A0C3F982"/>
<gene>
    <name evidence="2" type="ORF">PILCRDRAFT_650101</name>
</gene>
<proteinExistence type="predicted"/>
<dbReference type="CDD" id="cd00882">
    <property type="entry name" value="Ras_like_GTPase"/>
    <property type="match status" value="1"/>
</dbReference>
<dbReference type="Proteomes" id="UP000054166">
    <property type="component" value="Unassembled WGS sequence"/>
</dbReference>
<keyword evidence="3" id="KW-1185">Reference proteome</keyword>
<reference evidence="3" key="2">
    <citation type="submission" date="2015-01" db="EMBL/GenBank/DDBJ databases">
        <title>Evolutionary Origins and Diversification of the Mycorrhizal Mutualists.</title>
        <authorList>
            <consortium name="DOE Joint Genome Institute"/>
            <consortium name="Mycorrhizal Genomics Consortium"/>
            <person name="Kohler A."/>
            <person name="Kuo A."/>
            <person name="Nagy L.G."/>
            <person name="Floudas D."/>
            <person name="Copeland A."/>
            <person name="Barry K.W."/>
            <person name="Cichocki N."/>
            <person name="Veneault-Fourrey C."/>
            <person name="LaButti K."/>
            <person name="Lindquist E.A."/>
            <person name="Lipzen A."/>
            <person name="Lundell T."/>
            <person name="Morin E."/>
            <person name="Murat C."/>
            <person name="Riley R."/>
            <person name="Ohm R."/>
            <person name="Sun H."/>
            <person name="Tunlid A."/>
            <person name="Henrissat B."/>
            <person name="Grigoriev I.V."/>
            <person name="Hibbett D.S."/>
            <person name="Martin F."/>
        </authorList>
    </citation>
    <scope>NUCLEOTIDE SEQUENCE [LARGE SCALE GENOMIC DNA]</scope>
    <source>
        <strain evidence="3">F 1598</strain>
    </source>
</reference>
<accession>A0A0C3F982</accession>
<protein>
    <recommendedName>
        <fullName evidence="1">G domain-containing protein</fullName>
    </recommendedName>
</protein>
<dbReference type="OrthoDB" id="8954335at2759"/>
<dbReference type="Pfam" id="PF01926">
    <property type="entry name" value="MMR_HSR1"/>
    <property type="match status" value="1"/>
</dbReference>
<dbReference type="Gene3D" id="3.40.50.300">
    <property type="entry name" value="P-loop containing nucleotide triphosphate hydrolases"/>
    <property type="match status" value="1"/>
</dbReference>
<dbReference type="HOGENOM" id="CLU_018003_0_0_1"/>
<organism evidence="2 3">
    <name type="scientific">Piloderma croceum (strain F 1598)</name>
    <dbReference type="NCBI Taxonomy" id="765440"/>
    <lineage>
        <taxon>Eukaryota</taxon>
        <taxon>Fungi</taxon>
        <taxon>Dikarya</taxon>
        <taxon>Basidiomycota</taxon>
        <taxon>Agaricomycotina</taxon>
        <taxon>Agaricomycetes</taxon>
        <taxon>Agaricomycetidae</taxon>
        <taxon>Atheliales</taxon>
        <taxon>Atheliaceae</taxon>
        <taxon>Piloderma</taxon>
    </lineage>
</organism>
<dbReference type="InterPro" id="IPR006073">
    <property type="entry name" value="GTP-bd"/>
</dbReference>
<dbReference type="SUPFAM" id="SSF52540">
    <property type="entry name" value="P-loop containing nucleoside triphosphate hydrolases"/>
    <property type="match status" value="1"/>
</dbReference>
<dbReference type="InParanoid" id="A0A0C3F982"/>
<dbReference type="InterPro" id="IPR027417">
    <property type="entry name" value="P-loop_NTPase"/>
</dbReference>
<sequence length="235" mass="26325">MSTRISQDDKIVIVMGLTGVGKSQFIERATCSKGAVGHTWRSETSSIQIVRAVHPANGSSVVFVDTPGFDCISKSDEEILGIIADWLVKAKKEKVIVATILYLHRISDIRMSRSAMKNLQLFRSICGSQAMLNVAIVTTMWSKVGRKDGIDREEELKKEVWHNMLDDGCGIERFEDTRESAWRIVLNLMKNPGVSLLIQDEPTGDTTADRYLAGTKEPVLKGLLKKIRKCFQWLL</sequence>
<dbReference type="EMBL" id="KN833036">
    <property type="protein sequence ID" value="KIM76261.1"/>
    <property type="molecule type" value="Genomic_DNA"/>
</dbReference>